<dbReference type="AlphaFoldDB" id="A0A561EN67"/>
<name>A0A561EN67_9ACTN</name>
<keyword evidence="2" id="KW-1185">Reference proteome</keyword>
<gene>
    <name evidence="1" type="ORF">FB465_2058</name>
</gene>
<evidence type="ECO:0000313" key="2">
    <source>
        <dbReference type="Proteomes" id="UP000318416"/>
    </source>
</evidence>
<dbReference type="RefSeq" id="WP_145789595.1">
    <property type="nucleotide sequence ID" value="NZ_BAAABR010000089.1"/>
</dbReference>
<reference evidence="1 2" key="1">
    <citation type="submission" date="2019-06" db="EMBL/GenBank/DDBJ databases">
        <title>Sequencing the genomes of 1000 actinobacteria strains.</title>
        <authorList>
            <person name="Klenk H.-P."/>
        </authorList>
    </citation>
    <scope>NUCLEOTIDE SEQUENCE [LARGE SCALE GENOMIC DNA]</scope>
    <source>
        <strain evidence="1 2">DSM 41649</strain>
    </source>
</reference>
<dbReference type="Proteomes" id="UP000318416">
    <property type="component" value="Unassembled WGS sequence"/>
</dbReference>
<organism evidence="1 2">
    <name type="scientific">Kitasatospora atroaurantiaca</name>
    <dbReference type="NCBI Taxonomy" id="285545"/>
    <lineage>
        <taxon>Bacteria</taxon>
        <taxon>Bacillati</taxon>
        <taxon>Actinomycetota</taxon>
        <taxon>Actinomycetes</taxon>
        <taxon>Kitasatosporales</taxon>
        <taxon>Streptomycetaceae</taxon>
        <taxon>Kitasatospora</taxon>
    </lineage>
</organism>
<accession>A0A561EN67</accession>
<proteinExistence type="predicted"/>
<evidence type="ECO:0000313" key="1">
    <source>
        <dbReference type="EMBL" id="TWE17054.1"/>
    </source>
</evidence>
<comment type="caution">
    <text evidence="1">The sequence shown here is derived from an EMBL/GenBank/DDBJ whole genome shotgun (WGS) entry which is preliminary data.</text>
</comment>
<dbReference type="EMBL" id="VIVR01000001">
    <property type="protein sequence ID" value="TWE17054.1"/>
    <property type="molecule type" value="Genomic_DNA"/>
</dbReference>
<sequence>MKIQEPEYLPMPTGLDDRALALEESGVASSAAEAFWMASCEAIGGVGRSEHNHRDQFWFGDLPDEQREVWDRIAEREGRRFYFHQAKDTLVGYLAHGRHDARLSVSMERELVDRLRQEREERAGQVAASTGDITDLARRDARACLQRLYSGQIPASVADEIASAALGTALHEIERLRAQLTTAGIIELPATSIPAGPGTAERLRVRWDRLVTTEPGQDTVVSCATLDGSSPVDLLLDDDLREALALSLIDPDGTMDQPAELTVWRAELDGVPLGTYTTAGPGREHCETDLRDSSLQAGLLTTLEWVHVADDAPHELWLRRPDGTEEQTGYLVVPVPVQDEYDSDGES</sequence>
<protein>
    <submittedName>
        <fullName evidence="1">Uncharacterized protein</fullName>
    </submittedName>
</protein>
<dbReference type="OrthoDB" id="4313848at2"/>